<dbReference type="EMBL" id="LNQP01000041">
    <property type="protein sequence ID" value="KSU87528.1"/>
    <property type="molecule type" value="Genomic_DNA"/>
</dbReference>
<reference evidence="2 3" key="1">
    <citation type="submission" date="2015-11" db="EMBL/GenBank/DDBJ databases">
        <title>Bacillus caseinolyticus sp nov.</title>
        <authorList>
            <person name="Dastager S.G."/>
            <person name="Mawlankar R."/>
        </authorList>
    </citation>
    <scope>NUCLEOTIDE SEQUENCE [LARGE SCALE GENOMIC DNA]</scope>
    <source>
        <strain evidence="2 3">SGD-V-76</strain>
    </source>
</reference>
<feature type="domain" description="VOC" evidence="1">
    <location>
        <begin position="4"/>
        <end position="118"/>
    </location>
</feature>
<comment type="caution">
    <text evidence="2">The sequence shown here is derived from an EMBL/GenBank/DDBJ whole genome shotgun (WGS) entry which is preliminary data.</text>
</comment>
<keyword evidence="3" id="KW-1185">Reference proteome</keyword>
<accession>A0A0V8JKQ7</accession>
<evidence type="ECO:0000313" key="2">
    <source>
        <dbReference type="EMBL" id="KSU87528.1"/>
    </source>
</evidence>
<dbReference type="InterPro" id="IPR037523">
    <property type="entry name" value="VOC_core"/>
</dbReference>
<dbReference type="RefSeq" id="WP_025908000.1">
    <property type="nucleotide sequence ID" value="NZ_KQ758656.1"/>
</dbReference>
<protein>
    <recommendedName>
        <fullName evidence="1">VOC domain-containing protein</fullName>
    </recommendedName>
</protein>
<organism evidence="2 3">
    <name type="scientific">Priestia veravalensis</name>
    <dbReference type="NCBI Taxonomy" id="1414648"/>
    <lineage>
        <taxon>Bacteria</taxon>
        <taxon>Bacillati</taxon>
        <taxon>Bacillota</taxon>
        <taxon>Bacilli</taxon>
        <taxon>Bacillales</taxon>
        <taxon>Bacillaceae</taxon>
        <taxon>Priestia</taxon>
    </lineage>
</organism>
<sequence length="246" mass="28322">MITHYANLELLTVSIQGVKQFYEKALHLEITNETTEFIQFRLTPYSTLSFKESYEPIKPAHFAIQVSYQLFTNAVTLLKKSGVFLLAQNEGNPIDEHNGRKNVYFRDCDGNLLELIAHDYIHENKLKSYGKLNALYIREVGFPVKDVGKFRSWLKETFSMKTDEDDDYFNFVIGGTAYAVVVSEKRPWIPIAMKALPPNIKVTLGTPLPLTNQQNFINSGYQFSLVHTPEFQHSFLQDLRLPPDCY</sequence>
<dbReference type="InterPro" id="IPR029068">
    <property type="entry name" value="Glyas_Bleomycin-R_OHBP_Dase"/>
</dbReference>
<dbReference type="PROSITE" id="PS51819">
    <property type="entry name" value="VOC"/>
    <property type="match status" value="1"/>
</dbReference>
<evidence type="ECO:0000259" key="1">
    <source>
        <dbReference type="PROSITE" id="PS51819"/>
    </source>
</evidence>
<gene>
    <name evidence="2" type="ORF">AS180_12410</name>
</gene>
<proteinExistence type="predicted"/>
<dbReference type="Gene3D" id="3.10.180.10">
    <property type="entry name" value="2,3-Dihydroxybiphenyl 1,2-Dioxygenase, domain 1"/>
    <property type="match status" value="1"/>
</dbReference>
<dbReference type="AlphaFoldDB" id="A0A0V8JKQ7"/>
<name>A0A0V8JKQ7_9BACI</name>
<evidence type="ECO:0000313" key="3">
    <source>
        <dbReference type="Proteomes" id="UP000053681"/>
    </source>
</evidence>
<dbReference type="SUPFAM" id="SSF54593">
    <property type="entry name" value="Glyoxalase/Bleomycin resistance protein/Dihydroxybiphenyl dioxygenase"/>
    <property type="match status" value="1"/>
</dbReference>
<dbReference type="Proteomes" id="UP000053681">
    <property type="component" value="Unassembled WGS sequence"/>
</dbReference>